<dbReference type="RefSeq" id="WP_057803185.1">
    <property type="nucleotide sequence ID" value="NZ_JQBX01000010.1"/>
</dbReference>
<dbReference type="Gene3D" id="1.20.1090.10">
    <property type="entry name" value="Dehydroquinate synthase-like - alpha domain"/>
    <property type="match status" value="1"/>
</dbReference>
<dbReference type="STRING" id="331679.IV81_GL000245"/>
<dbReference type="InterPro" id="IPR016205">
    <property type="entry name" value="Glycerol_DH"/>
</dbReference>
<dbReference type="AlphaFoldDB" id="A0A0R2KWE0"/>
<dbReference type="SUPFAM" id="SSF56796">
    <property type="entry name" value="Dehydroquinate synthase-like"/>
    <property type="match status" value="1"/>
</dbReference>
<evidence type="ECO:0000313" key="14">
    <source>
        <dbReference type="Proteomes" id="UP000051859"/>
    </source>
</evidence>
<comment type="caution">
    <text evidence="13">The sequence shown here is derived from an EMBL/GenBank/DDBJ whole genome shotgun (WGS) entry which is preliminary data.</text>
</comment>
<evidence type="ECO:0000256" key="2">
    <source>
        <dbReference type="ARBA" id="ARBA00022723"/>
    </source>
</evidence>
<evidence type="ECO:0000259" key="12">
    <source>
        <dbReference type="Pfam" id="PF00465"/>
    </source>
</evidence>
<dbReference type="NCBIfam" id="NF006941">
    <property type="entry name" value="PRK09423.1"/>
    <property type="match status" value="1"/>
</dbReference>
<gene>
    <name evidence="13" type="ORF">IV81_GL000245</name>
</gene>
<feature type="binding site" evidence="10">
    <location>
        <position position="121"/>
    </location>
    <ligand>
        <name>glycerol</name>
        <dbReference type="ChEBI" id="CHEBI:17754"/>
    </ligand>
</feature>
<dbReference type="CDD" id="cd08170">
    <property type="entry name" value="GlyDH"/>
    <property type="match status" value="1"/>
</dbReference>
<keyword evidence="14" id="KW-1185">Reference proteome</keyword>
<feature type="binding site" evidence="11">
    <location>
        <position position="131"/>
    </location>
    <ligand>
        <name>NAD(+)</name>
        <dbReference type="ChEBI" id="CHEBI:57540"/>
    </ligand>
</feature>
<feature type="binding site" evidence="9">
    <location>
        <position position="254"/>
    </location>
    <ligand>
        <name>glycerol</name>
        <dbReference type="ChEBI" id="CHEBI:17754"/>
    </ligand>
</feature>
<evidence type="ECO:0000256" key="10">
    <source>
        <dbReference type="PIRSR" id="PIRSR000112-2"/>
    </source>
</evidence>
<dbReference type="PANTHER" id="PTHR43616">
    <property type="entry name" value="GLYCEROL DEHYDROGENASE"/>
    <property type="match status" value="1"/>
</dbReference>
<keyword evidence="9" id="KW-0862">Zinc</keyword>
<feature type="binding site" evidence="11">
    <location>
        <begin position="116"/>
        <end position="119"/>
    </location>
    <ligand>
        <name>NAD(+)</name>
        <dbReference type="ChEBI" id="CHEBI:57540"/>
    </ligand>
</feature>
<keyword evidence="4 11" id="KW-0520">NAD</keyword>
<dbReference type="Pfam" id="PF00465">
    <property type="entry name" value="Fe-ADH"/>
    <property type="match status" value="1"/>
</dbReference>
<evidence type="ECO:0000256" key="1">
    <source>
        <dbReference type="ARBA" id="ARBA00007358"/>
    </source>
</evidence>
<feature type="binding site" evidence="9">
    <location>
        <position position="171"/>
    </location>
    <ligand>
        <name>glycerol</name>
        <dbReference type="ChEBI" id="CHEBI:17754"/>
    </ligand>
</feature>
<sequence>MDKMFVSPDTYVQGENVLNHSSEYIKKLGNKLLVLSDETVWKIAGEGFVNYLEQSGFVVEKVTFNGEASVQEINRITKIAKEKNVEVVIGLGGGKTIDTSKGVAMDADTKLVVAPTAASADAPTAGLSVLYTEDGVFDQYKFYPKHSDLVLLDTKIIANAPVRTLVSGIADAMATNIEAKATSIKHGVTMGNGAATFAGRAIAAECENVLWKYAYEAVESNKNKLVTPAIEAIVEANTLLSGLGFENAGLAAAHAIHNGFTAVKGDIHHLTHGEKVAFGSMVELVLENTPHETLDRYINFWLTLGLPITMEDTHLDQLSDEELLKIGKLATAPDETMKNMPFEVTPTMVVDAMKAASAYVKAYKNSHVVTPIFSRS</sequence>
<evidence type="ECO:0000256" key="9">
    <source>
        <dbReference type="PIRSR" id="PIRSR000112-1"/>
    </source>
</evidence>
<dbReference type="EMBL" id="JQBX01000010">
    <property type="protein sequence ID" value="KRN93842.1"/>
    <property type="molecule type" value="Genomic_DNA"/>
</dbReference>
<comment type="catalytic activity">
    <reaction evidence="8">
        <text>glycerol + NAD(+) = dihydroxyacetone + NADH + H(+)</text>
        <dbReference type="Rhea" id="RHEA:13769"/>
        <dbReference type="ChEBI" id="CHEBI:15378"/>
        <dbReference type="ChEBI" id="CHEBI:16016"/>
        <dbReference type="ChEBI" id="CHEBI:17754"/>
        <dbReference type="ChEBI" id="CHEBI:57540"/>
        <dbReference type="ChEBI" id="CHEBI:57945"/>
        <dbReference type="EC" id="1.1.1.6"/>
    </reaction>
</comment>
<dbReference type="EC" id="1.1.1.6" evidence="6"/>
<protein>
    <recommendedName>
        <fullName evidence="7">Glycerol dehydrogenase</fullName>
        <ecNumber evidence="6">1.1.1.6</ecNumber>
    </recommendedName>
</protein>
<evidence type="ECO:0000256" key="3">
    <source>
        <dbReference type="ARBA" id="ARBA00023002"/>
    </source>
</evidence>
<dbReference type="PROSITE" id="PS00913">
    <property type="entry name" value="ADH_IRON_1"/>
    <property type="match status" value="1"/>
</dbReference>
<dbReference type="InterPro" id="IPR018211">
    <property type="entry name" value="ADH_Fe_CS"/>
</dbReference>
<name>A0A0R2KWE0_9LACO</name>
<comment type="cofactor">
    <cofactor evidence="9">
        <name>Zn(2+)</name>
        <dbReference type="ChEBI" id="CHEBI:29105"/>
    </cofactor>
    <text evidence="9">Binds 1 zinc ion per subunit.</text>
</comment>
<dbReference type="GO" id="GO:0046872">
    <property type="term" value="F:metal ion binding"/>
    <property type="evidence" value="ECO:0007669"/>
    <property type="project" value="UniProtKB-KW"/>
</dbReference>
<evidence type="ECO:0000256" key="6">
    <source>
        <dbReference type="ARBA" id="ARBA00039147"/>
    </source>
</evidence>
<feature type="binding site" evidence="11">
    <location>
        <position position="127"/>
    </location>
    <ligand>
        <name>NAD(+)</name>
        <dbReference type="ChEBI" id="CHEBI:57540"/>
    </ligand>
</feature>
<dbReference type="InterPro" id="IPR001670">
    <property type="entry name" value="ADH_Fe/GldA"/>
</dbReference>
<feature type="binding site" evidence="11">
    <location>
        <position position="37"/>
    </location>
    <ligand>
        <name>NAD(+)</name>
        <dbReference type="ChEBI" id="CHEBI:57540"/>
    </ligand>
</feature>
<keyword evidence="2 9" id="KW-0479">Metal-binding</keyword>
<accession>A0A0R2KWE0</accession>
<feature type="binding site" evidence="11">
    <location>
        <begin position="94"/>
        <end position="98"/>
    </location>
    <ligand>
        <name>NAD(+)</name>
        <dbReference type="ChEBI" id="CHEBI:57540"/>
    </ligand>
</feature>
<dbReference type="PATRIC" id="fig|331679.3.peg.250"/>
<organism evidence="13 14">
    <name type="scientific">Pediococcus stilesii</name>
    <dbReference type="NCBI Taxonomy" id="331679"/>
    <lineage>
        <taxon>Bacteria</taxon>
        <taxon>Bacillati</taxon>
        <taxon>Bacillota</taxon>
        <taxon>Bacilli</taxon>
        <taxon>Lactobacillales</taxon>
        <taxon>Lactobacillaceae</taxon>
        <taxon>Pediococcus</taxon>
    </lineage>
</organism>
<evidence type="ECO:0000256" key="11">
    <source>
        <dbReference type="PIRSR" id="PIRSR000112-3"/>
    </source>
</evidence>
<feature type="binding site" evidence="9">
    <location>
        <position position="272"/>
    </location>
    <ligand>
        <name>glycerol</name>
        <dbReference type="ChEBI" id="CHEBI:17754"/>
    </ligand>
</feature>
<reference evidence="13 14" key="1">
    <citation type="journal article" date="2015" name="Genome Announc.">
        <title>Expanding the biotechnology potential of lactobacilli through comparative genomics of 213 strains and associated genera.</title>
        <authorList>
            <person name="Sun Z."/>
            <person name="Harris H.M."/>
            <person name="McCann A."/>
            <person name="Guo C."/>
            <person name="Argimon S."/>
            <person name="Zhang W."/>
            <person name="Yang X."/>
            <person name="Jeffery I.B."/>
            <person name="Cooney J.C."/>
            <person name="Kagawa T.F."/>
            <person name="Liu W."/>
            <person name="Song Y."/>
            <person name="Salvetti E."/>
            <person name="Wrobel A."/>
            <person name="Rasinkangas P."/>
            <person name="Parkhill J."/>
            <person name="Rea M.C."/>
            <person name="O'Sullivan O."/>
            <person name="Ritari J."/>
            <person name="Douillard F.P."/>
            <person name="Paul Ross R."/>
            <person name="Yang R."/>
            <person name="Briner A.E."/>
            <person name="Felis G.E."/>
            <person name="de Vos W.M."/>
            <person name="Barrangou R."/>
            <person name="Klaenhammer T.R."/>
            <person name="Caufield P.W."/>
            <person name="Cui Y."/>
            <person name="Zhang H."/>
            <person name="O'Toole P.W."/>
        </authorList>
    </citation>
    <scope>NUCLEOTIDE SEQUENCE [LARGE SCALE GENOMIC DNA]</scope>
    <source>
        <strain evidence="13 14">DSM 18001</strain>
    </source>
</reference>
<evidence type="ECO:0000313" key="13">
    <source>
        <dbReference type="EMBL" id="KRN93842.1"/>
    </source>
</evidence>
<evidence type="ECO:0000256" key="5">
    <source>
        <dbReference type="ARBA" id="ARBA00037918"/>
    </source>
</evidence>
<proteinExistence type="inferred from homology"/>
<dbReference type="Proteomes" id="UP000051859">
    <property type="component" value="Unassembled WGS sequence"/>
</dbReference>
<comment type="pathway">
    <text evidence="5">Polyol metabolism; glycerol fermentation; glycerone phosphate from glycerol (oxidative route): step 1/2.</text>
</comment>
<dbReference type="Gene3D" id="3.40.50.1970">
    <property type="match status" value="1"/>
</dbReference>
<dbReference type="PIRSF" id="PIRSF000112">
    <property type="entry name" value="Glycerol_dehydrogenase"/>
    <property type="match status" value="1"/>
</dbReference>
<evidence type="ECO:0000256" key="4">
    <source>
        <dbReference type="ARBA" id="ARBA00023027"/>
    </source>
</evidence>
<comment type="similarity">
    <text evidence="1">Belongs to the iron-containing alcohol dehydrogenase family.</text>
</comment>
<keyword evidence="3" id="KW-0560">Oxidoreductase</keyword>
<evidence type="ECO:0000256" key="7">
    <source>
        <dbReference type="ARBA" id="ARBA00040132"/>
    </source>
</evidence>
<feature type="domain" description="Alcohol dehydrogenase iron-type/glycerol dehydrogenase GldA" evidence="12">
    <location>
        <begin position="8"/>
        <end position="154"/>
    </location>
</feature>
<dbReference type="GO" id="GO:0008888">
    <property type="term" value="F:glycerol dehydrogenase (NAD+) activity"/>
    <property type="evidence" value="ECO:0007669"/>
    <property type="project" value="UniProtKB-EC"/>
</dbReference>
<evidence type="ECO:0000256" key="8">
    <source>
        <dbReference type="ARBA" id="ARBA00049006"/>
    </source>
</evidence>
<dbReference type="PANTHER" id="PTHR43616:SF5">
    <property type="entry name" value="GLYCEROL DEHYDROGENASE 1"/>
    <property type="match status" value="1"/>
</dbReference>